<evidence type="ECO:0000259" key="2">
    <source>
        <dbReference type="Pfam" id="PF09176"/>
    </source>
</evidence>
<dbReference type="InterPro" id="IPR046346">
    <property type="entry name" value="Aminoacid_DH-like_N_sf"/>
</dbReference>
<dbReference type="InterPro" id="IPR037089">
    <property type="entry name" value="Methyl-teptahyd_DH_N_sf"/>
</dbReference>
<dbReference type="InterPro" id="IPR015259">
    <property type="entry name" value="Methyl-teptahyd_DH_N"/>
</dbReference>
<dbReference type="KEGG" id="cox:E0W60_31920"/>
<organism evidence="3 4">
    <name type="scientific">Cupriavidus oxalaticus</name>
    <dbReference type="NCBI Taxonomy" id="96344"/>
    <lineage>
        <taxon>Bacteria</taxon>
        <taxon>Pseudomonadati</taxon>
        <taxon>Pseudomonadota</taxon>
        <taxon>Betaproteobacteria</taxon>
        <taxon>Burkholderiales</taxon>
        <taxon>Burkholderiaceae</taxon>
        <taxon>Cupriavidus</taxon>
    </lineage>
</organism>
<evidence type="ECO:0000313" key="4">
    <source>
        <dbReference type="Proteomes" id="UP000295294"/>
    </source>
</evidence>
<protein>
    <submittedName>
        <fullName evidence="3">Methylenetetrahydromethanopterin dehydrogenase</fullName>
    </submittedName>
</protein>
<dbReference type="AlphaFoldDB" id="A0A4P7LLB5"/>
<dbReference type="InterPro" id="IPR036291">
    <property type="entry name" value="NAD(P)-bd_dom_sf"/>
</dbReference>
<gene>
    <name evidence="3" type="ORF">E0W60_31920</name>
</gene>
<sequence>MARPCILHMFTPGRQASPFDVNMAIDAGFDHVVPYAEVGPANVAAMTQDAIFSRGPKGVANTGIFIGGRDVMVAADMLDLARQSMVPPFAVSVFADPSGSYTTAAALVASVERQLRKAHGSDFTGKRVLVLGGSGAVGRVAGALASQLGARVWLSNRVDDEQAVRTSQETNARFQAQTQGILIRTTEALRAALAEADIVFATASAGVQVMSEADRDAAGRLLVAADVNAVPPAGIAGVEVMDDGKRIGTAAAVGVGALAIGNIKYQVQHRLFLAMREATTPVYLGFPEAMAMARAVAAELP</sequence>
<dbReference type="EMBL" id="CP038636">
    <property type="protein sequence ID" value="QBY55609.1"/>
    <property type="molecule type" value="Genomic_DNA"/>
</dbReference>
<keyword evidence="3" id="KW-0614">Plasmid</keyword>
<dbReference type="Gene3D" id="3.40.50.720">
    <property type="entry name" value="NAD(P)-binding Rossmann-like Domain"/>
    <property type="match status" value="1"/>
</dbReference>
<reference evidence="3 4" key="1">
    <citation type="submission" date="2019-03" db="EMBL/GenBank/DDBJ databases">
        <title>Efficiently degradation of phenoxyalkanoic acid herbicides by Cupriavidus oxalaticus strain X32.</title>
        <authorList>
            <person name="Sheng X."/>
        </authorList>
    </citation>
    <scope>NUCLEOTIDE SEQUENCE [LARGE SCALE GENOMIC DNA]</scope>
    <source>
        <strain evidence="3 4">X32</strain>
        <plasmid evidence="3 4">unnamed1</plasmid>
    </source>
</reference>
<proteinExistence type="predicted"/>
<dbReference type="Proteomes" id="UP000295294">
    <property type="component" value="Plasmid unnamed1"/>
</dbReference>
<dbReference type="Pfam" id="PF09176">
    <property type="entry name" value="Mpt_N"/>
    <property type="match status" value="1"/>
</dbReference>
<evidence type="ECO:0000256" key="1">
    <source>
        <dbReference type="ARBA" id="ARBA00023002"/>
    </source>
</evidence>
<evidence type="ECO:0000313" key="3">
    <source>
        <dbReference type="EMBL" id="QBY55609.1"/>
    </source>
</evidence>
<name>A0A4P7LLB5_9BURK</name>
<feature type="domain" description="Methylene-tetrahydromethanopterin dehydrogenase N-terminal" evidence="2">
    <location>
        <begin position="18"/>
        <end position="98"/>
    </location>
</feature>
<geneLocation type="plasmid" evidence="3">
    <name>unnamed1</name>
</geneLocation>
<dbReference type="OrthoDB" id="8556544at2"/>
<dbReference type="Gene3D" id="3.40.50.10280">
    <property type="entry name" value="Methylene-tetrahydromethanopterin dehydrogenase, N-terminal domain"/>
    <property type="match status" value="1"/>
</dbReference>
<accession>A0A4P7LLB5</accession>
<dbReference type="GO" id="GO:0016491">
    <property type="term" value="F:oxidoreductase activity"/>
    <property type="evidence" value="ECO:0007669"/>
    <property type="project" value="UniProtKB-KW"/>
</dbReference>
<keyword evidence="1" id="KW-0560">Oxidoreductase</keyword>
<dbReference type="SUPFAM" id="SSF53223">
    <property type="entry name" value="Aminoacid dehydrogenase-like, N-terminal domain"/>
    <property type="match status" value="1"/>
</dbReference>
<dbReference type="RefSeq" id="WP_135706848.1">
    <property type="nucleotide sequence ID" value="NZ_CP038636.1"/>
</dbReference>
<dbReference type="SUPFAM" id="SSF51735">
    <property type="entry name" value="NAD(P)-binding Rossmann-fold domains"/>
    <property type="match status" value="1"/>
</dbReference>